<organism evidence="1 2">
    <name type="scientific">Secundilactobacillus kimchicus JCM 15530</name>
    <dbReference type="NCBI Taxonomy" id="1302272"/>
    <lineage>
        <taxon>Bacteria</taxon>
        <taxon>Bacillati</taxon>
        <taxon>Bacillota</taxon>
        <taxon>Bacilli</taxon>
        <taxon>Lactobacillales</taxon>
        <taxon>Lactobacillaceae</taxon>
        <taxon>Secundilactobacillus</taxon>
    </lineage>
</organism>
<name>A0A0R1HUQ8_9LACO</name>
<dbReference type="EMBL" id="AZCX01000008">
    <property type="protein sequence ID" value="KRK47524.1"/>
    <property type="molecule type" value="Genomic_DNA"/>
</dbReference>
<protein>
    <submittedName>
        <fullName evidence="1">Uncharacterized protein</fullName>
    </submittedName>
</protein>
<dbReference type="PATRIC" id="fig|1302272.5.peg.2497"/>
<keyword evidence="2" id="KW-1185">Reference proteome</keyword>
<sequence length="270" mass="31297">MEEYSVTFYQFAHLTLPLSDTVRTQGYLDPLHLKASDIFNHDDTATYQVDWDDFRAMFPLEDNSQYHTVILYRKRGIIAIRPTINRLLNTLPETFVFNYRADICRTVGQALQMNRLVPYACGNLMMIPGKANAYNHPSWIRYLKDQFDLSTGPDNTTFVEFEGIGSLKLNLSRRTMANRLKSLRFMAHAVNRYAAEIQVTNPPEPPRSQVAKSFTPSQFREQLDLAQARQIAQKLLGPDYDDEQIKRLVAEIRQNNFRQLDELSDQPDLE</sequence>
<evidence type="ECO:0000313" key="2">
    <source>
        <dbReference type="Proteomes" id="UP000050911"/>
    </source>
</evidence>
<evidence type="ECO:0000313" key="1">
    <source>
        <dbReference type="EMBL" id="KRK47524.1"/>
    </source>
</evidence>
<dbReference type="Proteomes" id="UP000050911">
    <property type="component" value="Unassembled WGS sequence"/>
</dbReference>
<dbReference type="AlphaFoldDB" id="A0A0R1HUQ8"/>
<comment type="caution">
    <text evidence="1">The sequence shown here is derived from an EMBL/GenBank/DDBJ whole genome shotgun (WGS) entry which is preliminary data.</text>
</comment>
<proteinExistence type="predicted"/>
<gene>
    <name evidence="1" type="ORF">FC96_GL002450</name>
</gene>
<reference evidence="1 2" key="1">
    <citation type="journal article" date="2015" name="Genome Announc.">
        <title>Expanding the biotechnology potential of lactobacilli through comparative genomics of 213 strains and associated genera.</title>
        <authorList>
            <person name="Sun Z."/>
            <person name="Harris H.M."/>
            <person name="McCann A."/>
            <person name="Guo C."/>
            <person name="Argimon S."/>
            <person name="Zhang W."/>
            <person name="Yang X."/>
            <person name="Jeffery I.B."/>
            <person name="Cooney J.C."/>
            <person name="Kagawa T.F."/>
            <person name="Liu W."/>
            <person name="Song Y."/>
            <person name="Salvetti E."/>
            <person name="Wrobel A."/>
            <person name="Rasinkangas P."/>
            <person name="Parkhill J."/>
            <person name="Rea M.C."/>
            <person name="O'Sullivan O."/>
            <person name="Ritari J."/>
            <person name="Douillard F.P."/>
            <person name="Paul Ross R."/>
            <person name="Yang R."/>
            <person name="Briner A.E."/>
            <person name="Felis G.E."/>
            <person name="de Vos W.M."/>
            <person name="Barrangou R."/>
            <person name="Klaenhammer T.R."/>
            <person name="Caufield P.W."/>
            <person name="Cui Y."/>
            <person name="Zhang H."/>
            <person name="O'Toole P.W."/>
        </authorList>
    </citation>
    <scope>NUCLEOTIDE SEQUENCE [LARGE SCALE GENOMIC DNA]</scope>
    <source>
        <strain evidence="1 2">JCM 15530</strain>
    </source>
</reference>
<accession>A0A0R1HUQ8</accession>